<dbReference type="RefSeq" id="XP_012650177.1">
    <property type="nucleotide sequence ID" value="XM_012794723.1"/>
</dbReference>
<dbReference type="GeneID" id="24426222"/>
<keyword evidence="2" id="KW-1133">Transmembrane helix</keyword>
<feature type="compositionally biased region" description="Polar residues" evidence="1">
    <location>
        <begin position="318"/>
        <end position="327"/>
    </location>
</feature>
<dbReference type="VEuPathDB" id="PiroplasmaDB:BmR1_04g07915"/>
<evidence type="ECO:0000256" key="1">
    <source>
        <dbReference type="SAM" id="MobiDB-lite"/>
    </source>
</evidence>
<organism evidence="4 5">
    <name type="scientific">Babesia microti (strain RI)</name>
    <dbReference type="NCBI Taxonomy" id="1133968"/>
    <lineage>
        <taxon>Eukaryota</taxon>
        <taxon>Sar</taxon>
        <taxon>Alveolata</taxon>
        <taxon>Apicomplexa</taxon>
        <taxon>Aconoidasida</taxon>
        <taxon>Piroplasmida</taxon>
        <taxon>Babesiidae</taxon>
        <taxon>Babesia</taxon>
    </lineage>
</organism>
<reference evidence="4 5" key="1">
    <citation type="journal article" date="2012" name="Nucleic Acids Res.">
        <title>Sequencing of the smallest Apicomplexan genome from the human pathogen Babesia microti.</title>
        <authorList>
            <person name="Cornillot E."/>
            <person name="Hadj-Kaddour K."/>
            <person name="Dassouli A."/>
            <person name="Noel B."/>
            <person name="Ranwez V."/>
            <person name="Vacherie B."/>
            <person name="Augagneur Y."/>
            <person name="Bres V."/>
            <person name="Duclos A."/>
            <person name="Randazzo S."/>
            <person name="Carcy B."/>
            <person name="Debierre-Grockiego F."/>
            <person name="Delbecq S."/>
            <person name="Moubri-Menage K."/>
            <person name="Shams-Eldin H."/>
            <person name="Usmani-Brown S."/>
            <person name="Bringaud F."/>
            <person name="Wincker P."/>
            <person name="Vivares C.P."/>
            <person name="Schwarz R.T."/>
            <person name="Schetters T.P."/>
            <person name="Krause P.J."/>
            <person name="Gorenflot A."/>
            <person name="Berry V."/>
            <person name="Barbe V."/>
            <person name="Ben Mamoun C."/>
        </authorList>
    </citation>
    <scope>NUCLEOTIDE SEQUENCE [LARGE SCALE GENOMIC DNA]</scope>
    <source>
        <strain evidence="4 5">RI</strain>
    </source>
</reference>
<feature type="chain" id="PRO_5003710667" evidence="3">
    <location>
        <begin position="21"/>
        <end position="1038"/>
    </location>
</feature>
<feature type="compositionally biased region" description="Polar residues" evidence="1">
    <location>
        <begin position="476"/>
        <end position="485"/>
    </location>
</feature>
<feature type="compositionally biased region" description="Polar residues" evidence="1">
    <location>
        <begin position="542"/>
        <end position="551"/>
    </location>
</feature>
<dbReference type="EMBL" id="LN871599">
    <property type="protein sequence ID" value="CCF75769.1"/>
    <property type="molecule type" value="Genomic_DNA"/>
</dbReference>
<keyword evidence="3" id="KW-0732">Signal</keyword>
<keyword evidence="2" id="KW-0472">Membrane</keyword>
<feature type="compositionally biased region" description="Polar residues" evidence="1">
    <location>
        <begin position="493"/>
        <end position="502"/>
    </location>
</feature>
<feature type="compositionally biased region" description="Polar residues" evidence="1">
    <location>
        <begin position="593"/>
        <end position="621"/>
    </location>
</feature>
<feature type="signal peptide" evidence="3">
    <location>
        <begin position="1"/>
        <end position="20"/>
    </location>
</feature>
<gene>
    <name evidence="4" type="ORF">BmR1_04g07915</name>
</gene>
<sequence>MNIHTHRIILIYFLISIAKASIDSQKSDNDVANTSETSEKLNYYDARDDFLHTMDMVNLVGGSCTLIDKANQPSDFKQLLNASIFGYGRISALLTQTKSIYDVTVASTLAAVFGKLMQINLDDEGLAVEQWSARVCSMLEIAEASLLSTSFKILADRLTKHCGRIAEVFLSQKENDPIDKNKSSDSINDYSSGEGVDVVWSVSTECLMEFIAPNSPGGFTSKWTFVTFKHLLMQLSISIIMCEYQLRDPKLLDDEIEGVENLLFRSWDVLEHYSNIQFYTQLDGASGIMTFAQSNLMPLVKRDGDKINVSWNLQNEFEADPSSNSSGDLGLAAGDNASSDGEKPVATDPPFYSRRPRTYSMLSDYKRRLSLTYEMSDEDTPDEDDDFEREDEEVIVEKETESTPNKQIKNAKNVFGRRKTPQNKVFRPKLYPHDTVSTSSVTYAIKTNNENQIQFKSGAAQPIDSDIDSVPRAKASNPSIDSGNDSVPRAKASNPSIDSGNDSVPRAKASNPSNGSDIDSVPRAKASNPSNGPGNDSVPRAQASNPSNGPGNDSVPRAKASKPSNGSDIDSVPTAPASKPSNGSDIDSVPTAPASTSKSVRGTTGTGSNSKWSSVRNSVLKNKTEENDNNEGPSKASGSAGGGLKGEISFSDTVSILRFRSEPLRWTENTKVEANMHRKMVNKCQVEQLRPLSIDYYNKISPPNLGHPVMGRATASSSSTLLPKFMGIGAKVSKTSNNPSMDTLSNFWGMQRHDKELSGIRKLDKTVSQMAILDRFSRLADTCWDVASGRPSGYISPETMYRLGGNRKDDYIHHVTRVYPFNLVKAYRFLVTKEEPQVQSNGDDNFEFSLFLQAPEFVSILPNGDRAEALVIEQKLVSTIRTLNTNSTEDPPISVCGYVYKRNDVDRVLIGEFGVKLPSTILEHVYKIHTPYTILIHAKFTDSKFNKLKAVMQFLQGTHFGDFTLKFVYKGMVPSKNVVKDSCHECLIGHYPIWKFVLTTISVPVLEIFICALILSRRGIRIRALYKSKPSDNQSGAI</sequence>
<protein>
    <submittedName>
        <fullName evidence="4">Uncharacterized protein</fullName>
    </submittedName>
</protein>
<name>I7I9W9_BABMR</name>
<evidence type="ECO:0000256" key="2">
    <source>
        <dbReference type="SAM" id="Phobius"/>
    </source>
</evidence>
<proteinExistence type="predicted"/>
<evidence type="ECO:0000313" key="5">
    <source>
        <dbReference type="Proteomes" id="UP000002899"/>
    </source>
</evidence>
<keyword evidence="5" id="KW-1185">Reference proteome</keyword>
<feature type="region of interest" description="Disordered" evidence="1">
    <location>
        <begin position="456"/>
        <end position="647"/>
    </location>
</feature>
<feature type="transmembrane region" description="Helical" evidence="2">
    <location>
        <begin position="993"/>
        <end position="1015"/>
    </location>
</feature>
<keyword evidence="2" id="KW-0812">Transmembrane</keyword>
<reference evidence="4 5" key="3">
    <citation type="journal article" date="2016" name="Sci. Rep.">
        <title>Genome-wide diversity and gene expression profiling of Babesia microti isolates identify polymorphic genes that mediate host-pathogen interactions.</title>
        <authorList>
            <person name="Silva J.C."/>
            <person name="Cornillot E."/>
            <person name="McCracken C."/>
            <person name="Usmani-Brown S."/>
            <person name="Dwivedi A."/>
            <person name="Ifeonu O.O."/>
            <person name="Crabtree J."/>
            <person name="Gotia H.T."/>
            <person name="Virji A.Z."/>
            <person name="Reynes C."/>
            <person name="Colinge J."/>
            <person name="Kumar V."/>
            <person name="Lawres L."/>
            <person name="Pazzi J.E."/>
            <person name="Pablo J.V."/>
            <person name="Hung C."/>
            <person name="Brancato J."/>
            <person name="Kumari P."/>
            <person name="Orvis J."/>
            <person name="Tretina K."/>
            <person name="Chibucos M."/>
            <person name="Ott S."/>
            <person name="Sadzewicz L."/>
            <person name="Sengamalay N."/>
            <person name="Shetty A.C."/>
            <person name="Su Q."/>
            <person name="Tallon L."/>
            <person name="Fraser C.M."/>
            <person name="Frutos R."/>
            <person name="Molina D.M."/>
            <person name="Krause P.J."/>
            <person name="Ben Mamoun C."/>
        </authorList>
    </citation>
    <scope>NUCLEOTIDE SEQUENCE [LARGE SCALE GENOMIC DNA]</scope>
    <source>
        <strain evidence="4 5">RI</strain>
    </source>
</reference>
<dbReference type="Proteomes" id="UP000002899">
    <property type="component" value="Chromosome IV"/>
</dbReference>
<reference evidence="4 5" key="2">
    <citation type="journal article" date="2013" name="PLoS ONE">
        <title>Whole genome mapping and re-organization of the nuclear and mitochondrial genomes of Babesia microti isolates.</title>
        <authorList>
            <person name="Cornillot E."/>
            <person name="Dassouli A."/>
            <person name="Garg A."/>
            <person name="Pachikara N."/>
            <person name="Randazzo S."/>
            <person name="Depoix D."/>
            <person name="Carcy B."/>
            <person name="Delbecq S."/>
            <person name="Frutos R."/>
            <person name="Silva J.C."/>
            <person name="Sutton R."/>
            <person name="Krause P.J."/>
            <person name="Mamoun C.B."/>
        </authorList>
    </citation>
    <scope>NUCLEOTIDE SEQUENCE [LARGE SCALE GENOMIC DNA]</scope>
    <source>
        <strain evidence="4 5">RI</strain>
    </source>
</reference>
<accession>I7I9W9</accession>
<evidence type="ECO:0000256" key="3">
    <source>
        <dbReference type="SAM" id="SignalP"/>
    </source>
</evidence>
<dbReference type="KEGG" id="bmic:BmR1_04g07915"/>
<feature type="region of interest" description="Disordered" evidence="1">
    <location>
        <begin position="318"/>
        <end position="355"/>
    </location>
</feature>
<evidence type="ECO:0000313" key="4">
    <source>
        <dbReference type="EMBL" id="CCF75769.1"/>
    </source>
</evidence>
<dbReference type="AlphaFoldDB" id="I7I9W9"/>